<feature type="transmembrane region" description="Helical" evidence="1">
    <location>
        <begin position="12"/>
        <end position="31"/>
    </location>
</feature>
<dbReference type="EMBL" id="KT336243">
    <property type="protein sequence ID" value="ALB75718.1"/>
    <property type="molecule type" value="Genomic_DNA"/>
</dbReference>
<evidence type="ECO:0000256" key="1">
    <source>
        <dbReference type="SAM" id="Phobius"/>
    </source>
</evidence>
<evidence type="ECO:0000313" key="2">
    <source>
        <dbReference type="EMBL" id="ALB75718.1"/>
    </source>
</evidence>
<reference evidence="2" key="1">
    <citation type="journal article" date="2015" name="Proc. Natl. Acad. Sci. U.S.A.">
        <title>Functional metagenomic discovery of bacterial effectors in the human microbiome and isolation of commendamide, a GPCR G2A/132 agonist.</title>
        <authorList>
            <person name="Cohen L.J."/>
            <person name="Kang H.S."/>
            <person name="Chu J."/>
            <person name="Huang Y.H."/>
            <person name="Gordon E.A."/>
            <person name="Reddy B.V."/>
            <person name="Ternei M.A."/>
            <person name="Craig J.W."/>
            <person name="Brady S.F."/>
        </authorList>
    </citation>
    <scope>NUCLEOTIDE SEQUENCE</scope>
</reference>
<feature type="transmembrane region" description="Helical" evidence="1">
    <location>
        <begin position="62"/>
        <end position="80"/>
    </location>
</feature>
<keyword evidence="1" id="KW-1133">Transmembrane helix</keyword>
<feature type="transmembrane region" description="Helical" evidence="1">
    <location>
        <begin position="37"/>
        <end position="55"/>
    </location>
</feature>
<name>A0A0M4BLB2_9BACT</name>
<sequence length="113" mass="12744">MDNAVKITTGFALGLFLSSLYLGSSFLASYLTLYWNLWNPATTWFLIGVMTYASLWESESKLCAIGIFSIAGMWIYYIIAGIIPPLWIYIVVNSIVCLNIIITCIKKRLPIHL</sequence>
<dbReference type="AlphaFoldDB" id="A0A0M4BLB2"/>
<keyword evidence="1" id="KW-0472">Membrane</keyword>
<organism evidence="2">
    <name type="scientific">uncultured bacterium 3b03</name>
    <dbReference type="NCBI Taxonomy" id="1701368"/>
    <lineage>
        <taxon>Bacteria</taxon>
        <taxon>environmental samples</taxon>
    </lineage>
</organism>
<keyword evidence="1" id="KW-0812">Transmembrane</keyword>
<accession>A0A0M4BLB2</accession>
<protein>
    <submittedName>
        <fullName evidence="2">Uncharacterized protein</fullName>
    </submittedName>
</protein>
<proteinExistence type="predicted"/>
<feature type="transmembrane region" description="Helical" evidence="1">
    <location>
        <begin position="86"/>
        <end position="105"/>
    </location>
</feature>